<gene>
    <name evidence="1" type="ORF">FU658_07520</name>
</gene>
<comment type="caution">
    <text evidence="1">The sequence shown here is derived from an EMBL/GenBank/DDBJ whole genome shotgun (WGS) entry which is preliminary data.</text>
</comment>
<proteinExistence type="predicted"/>
<organism evidence="1 2">
    <name type="scientific">Alkalisalibacterium limincola</name>
    <dbReference type="NCBI Taxonomy" id="2699169"/>
    <lineage>
        <taxon>Bacteria</taxon>
        <taxon>Pseudomonadati</taxon>
        <taxon>Pseudomonadota</taxon>
        <taxon>Gammaproteobacteria</taxon>
        <taxon>Lysobacterales</taxon>
        <taxon>Lysobacteraceae</taxon>
        <taxon>Alkalisalibacterium</taxon>
    </lineage>
</organism>
<accession>A0A5C8KRD8</accession>
<evidence type="ECO:0000313" key="1">
    <source>
        <dbReference type="EMBL" id="TXK62590.1"/>
    </source>
</evidence>
<dbReference type="RefSeq" id="WP_147891513.1">
    <property type="nucleotide sequence ID" value="NZ_VRTS01000004.1"/>
</dbReference>
<dbReference type="SUPFAM" id="SSF158997">
    <property type="entry name" value="Trm112p-like"/>
    <property type="match status" value="1"/>
</dbReference>
<dbReference type="AlphaFoldDB" id="A0A5C8KRD8"/>
<keyword evidence="2" id="KW-1185">Reference proteome</keyword>
<dbReference type="Pfam" id="PF03966">
    <property type="entry name" value="Trm112p"/>
    <property type="match status" value="1"/>
</dbReference>
<dbReference type="EMBL" id="VRTS01000004">
    <property type="protein sequence ID" value="TXK62590.1"/>
    <property type="molecule type" value="Genomic_DNA"/>
</dbReference>
<dbReference type="Proteomes" id="UP000321248">
    <property type="component" value="Unassembled WGS sequence"/>
</dbReference>
<protein>
    <submittedName>
        <fullName evidence="1">Trm112 family protein</fullName>
    </submittedName>
</protein>
<evidence type="ECO:0000313" key="2">
    <source>
        <dbReference type="Proteomes" id="UP000321248"/>
    </source>
</evidence>
<sequence>MDRRLLDILCCPVTRQPLVPLTGTELESINRGIAQGTVQRTDGSAETAAWSAGLLTGDRKLAYRIEDGIPVLLADEAVSTKQVTDFPR</sequence>
<dbReference type="InterPro" id="IPR005651">
    <property type="entry name" value="Trm112-like"/>
</dbReference>
<name>A0A5C8KRD8_9GAMM</name>
<reference evidence="1 2" key="1">
    <citation type="submission" date="2019-08" db="EMBL/GenBank/DDBJ databases">
        <authorList>
            <person name="Karlyshev A.V."/>
        </authorList>
    </citation>
    <scope>NUCLEOTIDE SEQUENCE [LARGE SCALE GENOMIC DNA]</scope>
    <source>
        <strain evidence="1 2">Alg18-2.2</strain>
    </source>
</reference>
<dbReference type="Gene3D" id="2.20.25.10">
    <property type="match status" value="1"/>
</dbReference>
<dbReference type="OrthoDB" id="9812205at2"/>